<dbReference type="Pfam" id="PF13589">
    <property type="entry name" value="HATPase_c_3"/>
    <property type="match status" value="1"/>
</dbReference>
<evidence type="ECO:0000313" key="9">
    <source>
        <dbReference type="EMBL" id="MCB5495176.1"/>
    </source>
</evidence>
<evidence type="ECO:0000256" key="2">
    <source>
        <dbReference type="ARBA" id="ARBA00012438"/>
    </source>
</evidence>
<dbReference type="EMBL" id="JAJBNC010000032">
    <property type="protein sequence ID" value="MCB5495176.1"/>
    <property type="molecule type" value="Genomic_DNA"/>
</dbReference>
<evidence type="ECO:0000313" key="10">
    <source>
        <dbReference type="Proteomes" id="UP001297422"/>
    </source>
</evidence>
<evidence type="ECO:0000256" key="6">
    <source>
        <dbReference type="ARBA" id="ARBA00022840"/>
    </source>
</evidence>
<dbReference type="SUPFAM" id="SSF55874">
    <property type="entry name" value="ATPase domain of HSP90 chaperone/DNA topoisomerase II/histidine kinase"/>
    <property type="match status" value="2"/>
</dbReference>
<sequence length="785" mass="91850">MRKNERDIQFNVDAYTAKLIGRENVSKLEGAVLEIVKNAYDADAKLFCFYWSEKNNCIYILDNGTGMKEEILREHWMTIGNSSKKRAYRSQNNRIQTGAKGIGRFALDRISERCEMLTITSDGGLEWIVDWEDFSDAKKLSDVTAKLYDSDENMLEYVNVSSWKNRAVAEEICKLNWGNTGTAFRLYGFHDEWNEKTMKKLKNHLENLLPPDVVKDFDIYFFDDTTSAENAKIVSAHIDSYDYKIQFWVEEDQLQIDITRNEFDFGEEENKILRDAHIDEEEQKYFHGVVKSVKYSFPEIGEKNNVIGNYSGILYFNKISASKNDTEKFFYKDIKGRKNFTKEFGGIKLYRDHFRVRPYGEYGDNDFDWLELAARVRRSPAGLGHPTGKWRVASEQIIGLVEISRKNRNLEDAANRNGIQEGEGFEQLKRVLIAVIQEFEADRQFIGRKLAQYKKEQDELQEQIENMRKLAEERKRWEAEKKQEEQVELEKRKNLEEKEQEAHLKNQSEAPAINPEDVERLVDSLQIRQEEEIKDLQDELKMLQTLATTGIVTNMFMHEIRTLTNNIGQELDAAYEAIKYDRDIDEAFANIKQAIEFKKHFASWFSVTIDSIRKDKRKRKIHNISRLLNDFLENWKAILKRNDVELIVECDEDINFKCFAFDIENIISNLISNSLFSFDKESNQVLERKEIHVSVEKREEGFIVYYEDTGWGLSPKYKKRPELITEAFESDRSSSNKEEDEDGTGMGMWFVKRTILEYNGDIDLDSNKTMKTGFKAIISFGGKYV</sequence>
<keyword evidence="3" id="KW-0808">Transferase</keyword>
<proteinExistence type="predicted"/>
<dbReference type="Pfam" id="PF02518">
    <property type="entry name" value="HATPase_c"/>
    <property type="match status" value="1"/>
</dbReference>
<dbReference type="GO" id="GO:0005524">
    <property type="term" value="F:ATP binding"/>
    <property type="evidence" value="ECO:0007669"/>
    <property type="project" value="UniProtKB-KW"/>
</dbReference>
<keyword evidence="4" id="KW-0547">Nucleotide-binding</keyword>
<dbReference type="Proteomes" id="UP001297422">
    <property type="component" value="Unassembled WGS sequence"/>
</dbReference>
<dbReference type="PANTHER" id="PTHR44936:SF10">
    <property type="entry name" value="SENSOR PROTEIN RSTB"/>
    <property type="match status" value="1"/>
</dbReference>
<organism evidence="9 10">
    <name type="scientific">Mediterraneibacter gnavus</name>
    <name type="common">Ruminococcus gnavus</name>
    <dbReference type="NCBI Taxonomy" id="33038"/>
    <lineage>
        <taxon>Bacteria</taxon>
        <taxon>Bacillati</taxon>
        <taxon>Bacillota</taxon>
        <taxon>Clostridia</taxon>
        <taxon>Lachnospirales</taxon>
        <taxon>Lachnospiraceae</taxon>
        <taxon>Mediterraneibacter</taxon>
    </lineage>
</organism>
<dbReference type="EC" id="2.7.13.3" evidence="2"/>
<name>A0AAJ1AZM2_MEDGN</name>
<feature type="compositionally biased region" description="Basic and acidic residues" evidence="7">
    <location>
        <begin position="479"/>
        <end position="506"/>
    </location>
</feature>
<dbReference type="AlphaFoldDB" id="A0AAJ1AZM2"/>
<evidence type="ECO:0000256" key="1">
    <source>
        <dbReference type="ARBA" id="ARBA00000085"/>
    </source>
</evidence>
<comment type="caution">
    <text evidence="9">The sequence shown here is derived from an EMBL/GenBank/DDBJ whole genome shotgun (WGS) entry which is preliminary data.</text>
</comment>
<evidence type="ECO:0000256" key="5">
    <source>
        <dbReference type="ARBA" id="ARBA00022777"/>
    </source>
</evidence>
<comment type="catalytic activity">
    <reaction evidence="1">
        <text>ATP + protein L-histidine = ADP + protein N-phospho-L-histidine.</text>
        <dbReference type="EC" id="2.7.13.3"/>
    </reaction>
</comment>
<protein>
    <recommendedName>
        <fullName evidence="2">histidine kinase</fullName>
        <ecNumber evidence="2">2.7.13.3</ecNumber>
    </recommendedName>
</protein>
<accession>A0AAJ1AZM2</accession>
<keyword evidence="5" id="KW-0418">Kinase</keyword>
<dbReference type="InterPro" id="IPR050980">
    <property type="entry name" value="2C_sensor_his_kinase"/>
</dbReference>
<evidence type="ECO:0000256" key="4">
    <source>
        <dbReference type="ARBA" id="ARBA00022741"/>
    </source>
</evidence>
<evidence type="ECO:0000259" key="8">
    <source>
        <dbReference type="Pfam" id="PF02518"/>
    </source>
</evidence>
<dbReference type="InterPro" id="IPR036890">
    <property type="entry name" value="HATPase_C_sf"/>
</dbReference>
<gene>
    <name evidence="9" type="ORF">LIQ10_15785</name>
</gene>
<dbReference type="RefSeq" id="WP_173879944.1">
    <property type="nucleotide sequence ID" value="NZ_JAAIMT010000037.1"/>
</dbReference>
<dbReference type="Gene3D" id="3.30.565.10">
    <property type="entry name" value="Histidine kinase-like ATPase, C-terminal domain"/>
    <property type="match status" value="2"/>
</dbReference>
<feature type="region of interest" description="Disordered" evidence="7">
    <location>
        <begin position="479"/>
        <end position="515"/>
    </location>
</feature>
<dbReference type="GO" id="GO:0004673">
    <property type="term" value="F:protein histidine kinase activity"/>
    <property type="evidence" value="ECO:0007669"/>
    <property type="project" value="UniProtKB-EC"/>
</dbReference>
<evidence type="ECO:0000256" key="7">
    <source>
        <dbReference type="SAM" id="MobiDB-lite"/>
    </source>
</evidence>
<evidence type="ECO:0000256" key="3">
    <source>
        <dbReference type="ARBA" id="ARBA00022679"/>
    </source>
</evidence>
<dbReference type="PANTHER" id="PTHR44936">
    <property type="entry name" value="SENSOR PROTEIN CREC"/>
    <property type="match status" value="1"/>
</dbReference>
<reference evidence="9" key="1">
    <citation type="submission" date="2021-10" db="EMBL/GenBank/DDBJ databases">
        <title>Collection of gut derived symbiotic bacterial strains cultured from healthy donors.</title>
        <authorList>
            <person name="Lin H."/>
            <person name="Littmann E."/>
            <person name="Claire K."/>
            <person name="Pamer E."/>
        </authorList>
    </citation>
    <scope>NUCLEOTIDE SEQUENCE</scope>
    <source>
        <strain evidence="9">MSK.23.4</strain>
    </source>
</reference>
<dbReference type="InterPro" id="IPR003594">
    <property type="entry name" value="HATPase_dom"/>
</dbReference>
<feature type="domain" description="Histidine kinase/HSP90-like ATPase" evidence="8">
    <location>
        <begin position="663"/>
        <end position="774"/>
    </location>
</feature>
<keyword evidence="6 9" id="KW-0067">ATP-binding</keyword>